<dbReference type="AlphaFoldDB" id="A0A2V4EIZ6"/>
<keyword evidence="3" id="KW-1185">Reference proteome</keyword>
<dbReference type="Proteomes" id="UP000247932">
    <property type="component" value="Unassembled WGS sequence"/>
</dbReference>
<sequence length="95" mass="11151">MSLDIVDAITGCFDLMEIVFSKVRKLVYILIIPFLSFVFFYLFKTIKTPYGLEDYLFLIFISFIAANVFLLLFVLIITFLIWLVKKIYSIIKSIC</sequence>
<keyword evidence="1" id="KW-0472">Membrane</keyword>
<reference evidence="2 3" key="1">
    <citation type="submission" date="2018-05" db="EMBL/GenBank/DDBJ databases">
        <title>Reference genomes for bee gut microbiota database.</title>
        <authorList>
            <person name="Ellegaard K.M."/>
        </authorList>
    </citation>
    <scope>NUCLEOTIDE SEQUENCE [LARGE SCALE GENOMIC DNA]</scope>
    <source>
        <strain evidence="2 3">ESL0182</strain>
    </source>
</reference>
<name>A0A2V4EIZ6_9GAMM</name>
<dbReference type="EMBL" id="QGLR01000006">
    <property type="protein sequence ID" value="PXZ08287.1"/>
    <property type="molecule type" value="Genomic_DNA"/>
</dbReference>
<proteinExistence type="predicted"/>
<accession>A0A2V4EIZ6</accession>
<protein>
    <submittedName>
        <fullName evidence="2">Uncharacterized protein</fullName>
    </submittedName>
</protein>
<evidence type="ECO:0000313" key="2">
    <source>
        <dbReference type="EMBL" id="PXZ08287.1"/>
    </source>
</evidence>
<feature type="transmembrane region" description="Helical" evidence="1">
    <location>
        <begin position="26"/>
        <end position="43"/>
    </location>
</feature>
<comment type="caution">
    <text evidence="2">The sequence shown here is derived from an EMBL/GenBank/DDBJ whole genome shotgun (WGS) entry which is preliminary data.</text>
</comment>
<keyword evidence="1" id="KW-0812">Transmembrane</keyword>
<feature type="transmembrane region" description="Helical" evidence="1">
    <location>
        <begin position="55"/>
        <end position="84"/>
    </location>
</feature>
<gene>
    <name evidence="2" type="ORF">DKK70_02815</name>
</gene>
<evidence type="ECO:0000256" key="1">
    <source>
        <dbReference type="SAM" id="Phobius"/>
    </source>
</evidence>
<evidence type="ECO:0000313" key="3">
    <source>
        <dbReference type="Proteomes" id="UP000247932"/>
    </source>
</evidence>
<organism evidence="2 3">
    <name type="scientific">Gilliamella apicola</name>
    <dbReference type="NCBI Taxonomy" id="1196095"/>
    <lineage>
        <taxon>Bacteria</taxon>
        <taxon>Pseudomonadati</taxon>
        <taxon>Pseudomonadota</taxon>
        <taxon>Gammaproteobacteria</taxon>
        <taxon>Orbales</taxon>
        <taxon>Orbaceae</taxon>
        <taxon>Gilliamella</taxon>
    </lineage>
</organism>
<keyword evidence="1" id="KW-1133">Transmembrane helix</keyword>